<evidence type="ECO:0000313" key="1">
    <source>
        <dbReference type="EMBL" id="KAF0133150.1"/>
    </source>
</evidence>
<proteinExistence type="predicted"/>
<protein>
    <submittedName>
        <fullName evidence="1">Uncharacterized protein</fullName>
    </submittedName>
</protein>
<sequence length="144" mass="15865">MSSRIGKIPTASIRPPFDPAKRQTLQTLGRLGMVGLGAFWGIPGCESKPPLNHPIGEKNWEDISITSKSELMGGLDMAESGLKLSVKELLKSLPPHILSRINNIRFTSRKELDELPDKIVDISKILFPPKMKEVYDALTPFASA</sequence>
<feature type="non-terminal residue" evidence="1">
    <location>
        <position position="144"/>
    </location>
</feature>
<reference evidence="1 2" key="1">
    <citation type="submission" date="2019-12" db="EMBL/GenBank/DDBJ databases">
        <authorList>
            <person name="Wolfe R."/>
            <person name="Danczak R."/>
            <person name="Wilkins M."/>
        </authorList>
    </citation>
    <scope>NUCLEOTIDE SEQUENCE [LARGE SCALE GENOMIC DNA]</scope>
    <source>
        <strain evidence="1">X2_MaxBin.013</strain>
    </source>
</reference>
<evidence type="ECO:0000313" key="2">
    <source>
        <dbReference type="Proteomes" id="UP000488506"/>
    </source>
</evidence>
<accession>A0A833KZW9</accession>
<comment type="caution">
    <text evidence="1">The sequence shown here is derived from an EMBL/GenBank/DDBJ whole genome shotgun (WGS) entry which is preliminary data.</text>
</comment>
<dbReference type="EMBL" id="WPAF01000033">
    <property type="protein sequence ID" value="KAF0133150.1"/>
    <property type="molecule type" value="Genomic_DNA"/>
</dbReference>
<dbReference type="Proteomes" id="UP000488506">
    <property type="component" value="Unassembled WGS sequence"/>
</dbReference>
<dbReference type="AlphaFoldDB" id="A0A833KZW9"/>
<organism evidence="1 2">
    <name type="scientific">Candidatus Saganbacteria bacterium</name>
    <dbReference type="NCBI Taxonomy" id="2575572"/>
    <lineage>
        <taxon>Bacteria</taxon>
        <taxon>Bacillati</taxon>
        <taxon>Saganbacteria</taxon>
    </lineage>
</organism>
<gene>
    <name evidence="1" type="ORF">FD145_1408</name>
</gene>
<name>A0A833KZW9_UNCSA</name>